<evidence type="ECO:0000313" key="2">
    <source>
        <dbReference type="Proteomes" id="UP000006854"/>
    </source>
</evidence>
<evidence type="ECO:0008006" key="3">
    <source>
        <dbReference type="Google" id="ProtNLM"/>
    </source>
</evidence>
<dbReference type="PATRIC" id="fig|953739.5.peg.923"/>
<dbReference type="STRING" id="953739.SVEN_5701"/>
<name>F2R9E4_STRVP</name>
<gene>
    <name evidence="1" type="ordered locus">SVEN_5701</name>
</gene>
<protein>
    <recommendedName>
        <fullName evidence="3">WbqC family protein</fullName>
    </recommendedName>
</protein>
<dbReference type="EMBL" id="FR845719">
    <property type="protein sequence ID" value="CCA58987.1"/>
    <property type="molecule type" value="Genomic_DNA"/>
</dbReference>
<dbReference type="AlphaFoldDB" id="F2R9E4"/>
<dbReference type="eggNOG" id="COG0224">
    <property type="taxonomic scope" value="Bacteria"/>
</dbReference>
<dbReference type="HOGENOM" id="CLU_079350_0_0_11"/>
<dbReference type="RefSeq" id="WP_015036882.1">
    <property type="nucleotide sequence ID" value="NC_018750.1"/>
</dbReference>
<proteinExistence type="predicted"/>
<dbReference type="KEGG" id="sve:SVEN_5701"/>
<evidence type="ECO:0000313" key="1">
    <source>
        <dbReference type="EMBL" id="CCA58987.1"/>
    </source>
</evidence>
<accession>F2R9E4</accession>
<dbReference type="InterPro" id="IPR014985">
    <property type="entry name" value="WbqC"/>
</dbReference>
<reference evidence="1 2" key="1">
    <citation type="journal article" date="2011" name="BMC Genomics">
        <title>Genome-wide analysis of the role of GlnR in Streptomyces venezuelae provides new insights into global nitrogen regulation in actinomycetes.</title>
        <authorList>
            <person name="Pullan S.T."/>
            <person name="Bibb M.J."/>
            <person name="Merrick M."/>
        </authorList>
    </citation>
    <scope>NUCLEOTIDE SEQUENCE [LARGE SCALE GENOMIC DNA]</scope>
    <source>
        <strain evidence="1">ATCC 10712</strain>
    </source>
</reference>
<dbReference type="Proteomes" id="UP000006854">
    <property type="component" value="Chromosome"/>
</dbReference>
<organism evidence="1 2">
    <name type="scientific">Streptomyces venezuelae (strain ATCC 10712 / CBS 650.69 / DSM 40230 / JCM 4526 / NBRC 13096 / PD 04745)</name>
    <dbReference type="NCBI Taxonomy" id="953739"/>
    <lineage>
        <taxon>Bacteria</taxon>
        <taxon>Bacillati</taxon>
        <taxon>Actinomycetota</taxon>
        <taxon>Actinomycetes</taxon>
        <taxon>Kitasatosporales</taxon>
        <taxon>Streptomycetaceae</taxon>
        <taxon>Streptomyces</taxon>
    </lineage>
</organism>
<dbReference type="GeneID" id="51866257"/>
<sequence>MGGVLVAHQPAYLPWPGYFSRLADADELVLLDHVQFSERGWQNRNYIRGNPEPVRMTVPVRRRFGQSIADTQVADGVWAGRHWRSLGQAYGRSPYWPEHREALEAVYRTSWTQLAHLNEALLRLLLDALGLPVPMVRTSDLPPEGRQTDMLINLCRQRGATRLRVGTGALAYLDHRLLAEHAITVEVATYSHPLYGSAPGWRPGLSALDLLLHEGPNALSVLRAGARTETKASA</sequence>
<dbReference type="OrthoDB" id="3611744at2"/>
<dbReference type="Pfam" id="PF08889">
    <property type="entry name" value="WbqC"/>
    <property type="match status" value="1"/>
</dbReference>
<keyword evidence="2" id="KW-1185">Reference proteome</keyword>